<evidence type="ECO:0000313" key="1">
    <source>
        <dbReference type="EMBL" id="EGW09956.1"/>
    </source>
</evidence>
<evidence type="ECO:0000313" key="2">
    <source>
        <dbReference type="Proteomes" id="UP000001075"/>
    </source>
</evidence>
<dbReference type="Proteomes" id="UP000001075">
    <property type="component" value="Unassembled WGS sequence"/>
</dbReference>
<accession>G3I4A1</accession>
<sequence length="78" mass="8504">MATTDGFQDCEEKLEPEEQWASAVLTCGAARCIEGEHSLNGDIHGRDIEGFEHDLEGQQEEENCLTNITASPGLQNAL</sequence>
<dbReference type="AlphaFoldDB" id="G3I4A1"/>
<gene>
    <name evidence="1" type="ORF">I79_018278</name>
</gene>
<organism evidence="1 2">
    <name type="scientific">Cricetulus griseus</name>
    <name type="common">Chinese hamster</name>
    <name type="synonym">Cricetulus barabensis griseus</name>
    <dbReference type="NCBI Taxonomy" id="10029"/>
    <lineage>
        <taxon>Eukaryota</taxon>
        <taxon>Metazoa</taxon>
        <taxon>Chordata</taxon>
        <taxon>Craniata</taxon>
        <taxon>Vertebrata</taxon>
        <taxon>Euteleostomi</taxon>
        <taxon>Mammalia</taxon>
        <taxon>Eutheria</taxon>
        <taxon>Euarchontoglires</taxon>
        <taxon>Glires</taxon>
        <taxon>Rodentia</taxon>
        <taxon>Myomorpha</taxon>
        <taxon>Muroidea</taxon>
        <taxon>Cricetidae</taxon>
        <taxon>Cricetinae</taxon>
        <taxon>Cricetulus</taxon>
    </lineage>
</organism>
<dbReference type="EMBL" id="JH001236">
    <property type="protein sequence ID" value="EGW09956.1"/>
    <property type="molecule type" value="Genomic_DNA"/>
</dbReference>
<reference evidence="2" key="1">
    <citation type="journal article" date="2011" name="Nat. Biotechnol.">
        <title>The genomic sequence of the Chinese hamster ovary (CHO)-K1 cell line.</title>
        <authorList>
            <person name="Xu X."/>
            <person name="Nagarajan H."/>
            <person name="Lewis N.E."/>
            <person name="Pan S."/>
            <person name="Cai Z."/>
            <person name="Liu X."/>
            <person name="Chen W."/>
            <person name="Xie M."/>
            <person name="Wang W."/>
            <person name="Hammond S."/>
            <person name="Andersen M.R."/>
            <person name="Neff N."/>
            <person name="Passarelli B."/>
            <person name="Koh W."/>
            <person name="Fan H.C."/>
            <person name="Wang J."/>
            <person name="Gui Y."/>
            <person name="Lee K.H."/>
            <person name="Betenbaugh M.J."/>
            <person name="Quake S.R."/>
            <person name="Famili I."/>
            <person name="Palsson B.O."/>
            <person name="Wang J."/>
        </authorList>
    </citation>
    <scope>NUCLEOTIDE SEQUENCE [LARGE SCALE GENOMIC DNA]</scope>
    <source>
        <strain evidence="2">CHO K1 cell line</strain>
    </source>
</reference>
<dbReference type="InParanoid" id="G3I4A1"/>
<name>G3I4A1_CRIGR</name>
<proteinExistence type="predicted"/>
<protein>
    <submittedName>
        <fullName evidence="1">Uncharacterized protein</fullName>
    </submittedName>
</protein>